<comment type="caution">
    <text evidence="2">The sequence shown here is derived from an EMBL/GenBank/DDBJ whole genome shotgun (WGS) entry which is preliminary data.</text>
</comment>
<sequence length="139" mass="15763">MQTFIVALLGSQSHQRPRSKKKLAKQEGLYVPSGIFETVKSEYGAKQAMVEESWLQKLDEAYPNMPSPDRAEIFHLCSSHFSGRVTTPQMIHTAIAIQTYVRDRYTELNSLSLGELDKEAVSKAHQETSRILSIWHGKD</sequence>
<dbReference type="Pfam" id="PF10056">
    <property type="entry name" value="DUF2293"/>
    <property type="match status" value="1"/>
</dbReference>
<evidence type="ECO:0000313" key="3">
    <source>
        <dbReference type="Proteomes" id="UP001275084"/>
    </source>
</evidence>
<evidence type="ECO:0000259" key="1">
    <source>
        <dbReference type="Pfam" id="PF10056"/>
    </source>
</evidence>
<feature type="domain" description="DUF2293" evidence="1">
    <location>
        <begin position="58"/>
        <end position="135"/>
    </location>
</feature>
<keyword evidence="3" id="KW-1185">Reference proteome</keyword>
<accession>A0AAJ0HSP6</accession>
<dbReference type="AlphaFoldDB" id="A0AAJ0HSP6"/>
<name>A0AAJ0HSP6_9PEZI</name>
<proteinExistence type="predicted"/>
<gene>
    <name evidence="2" type="ORF">B0T25DRAFT_133179</name>
</gene>
<organism evidence="2 3">
    <name type="scientific">Lasiosphaeria hispida</name>
    <dbReference type="NCBI Taxonomy" id="260671"/>
    <lineage>
        <taxon>Eukaryota</taxon>
        <taxon>Fungi</taxon>
        <taxon>Dikarya</taxon>
        <taxon>Ascomycota</taxon>
        <taxon>Pezizomycotina</taxon>
        <taxon>Sordariomycetes</taxon>
        <taxon>Sordariomycetidae</taxon>
        <taxon>Sordariales</taxon>
        <taxon>Lasiosphaeriaceae</taxon>
        <taxon>Lasiosphaeria</taxon>
    </lineage>
</organism>
<dbReference type="EMBL" id="JAUIQD010000002">
    <property type="protein sequence ID" value="KAK3360746.1"/>
    <property type="molecule type" value="Genomic_DNA"/>
</dbReference>
<reference evidence="2" key="1">
    <citation type="journal article" date="2023" name="Mol. Phylogenet. Evol.">
        <title>Genome-scale phylogeny and comparative genomics of the fungal order Sordariales.</title>
        <authorList>
            <person name="Hensen N."/>
            <person name="Bonometti L."/>
            <person name="Westerberg I."/>
            <person name="Brannstrom I.O."/>
            <person name="Guillou S."/>
            <person name="Cros-Aarteil S."/>
            <person name="Calhoun S."/>
            <person name="Haridas S."/>
            <person name="Kuo A."/>
            <person name="Mondo S."/>
            <person name="Pangilinan J."/>
            <person name="Riley R."/>
            <person name="LaButti K."/>
            <person name="Andreopoulos B."/>
            <person name="Lipzen A."/>
            <person name="Chen C."/>
            <person name="Yan M."/>
            <person name="Daum C."/>
            <person name="Ng V."/>
            <person name="Clum A."/>
            <person name="Steindorff A."/>
            <person name="Ohm R.A."/>
            <person name="Martin F."/>
            <person name="Silar P."/>
            <person name="Natvig D.O."/>
            <person name="Lalanne C."/>
            <person name="Gautier V."/>
            <person name="Ament-Velasquez S.L."/>
            <person name="Kruys A."/>
            <person name="Hutchinson M.I."/>
            <person name="Powell A.J."/>
            <person name="Barry K."/>
            <person name="Miller A.N."/>
            <person name="Grigoriev I.V."/>
            <person name="Debuchy R."/>
            <person name="Gladieux P."/>
            <person name="Hiltunen Thoren M."/>
            <person name="Johannesson H."/>
        </authorList>
    </citation>
    <scope>NUCLEOTIDE SEQUENCE</scope>
    <source>
        <strain evidence="2">CBS 955.72</strain>
    </source>
</reference>
<dbReference type="Proteomes" id="UP001275084">
    <property type="component" value="Unassembled WGS sequence"/>
</dbReference>
<evidence type="ECO:0000313" key="2">
    <source>
        <dbReference type="EMBL" id="KAK3360746.1"/>
    </source>
</evidence>
<dbReference type="InterPro" id="IPR018744">
    <property type="entry name" value="DUF2293"/>
</dbReference>
<protein>
    <recommendedName>
        <fullName evidence="1">DUF2293 domain-containing protein</fullName>
    </recommendedName>
</protein>
<reference evidence="2" key="2">
    <citation type="submission" date="2023-06" db="EMBL/GenBank/DDBJ databases">
        <authorList>
            <consortium name="Lawrence Berkeley National Laboratory"/>
            <person name="Haridas S."/>
            <person name="Hensen N."/>
            <person name="Bonometti L."/>
            <person name="Westerberg I."/>
            <person name="Brannstrom I.O."/>
            <person name="Guillou S."/>
            <person name="Cros-Aarteil S."/>
            <person name="Calhoun S."/>
            <person name="Kuo A."/>
            <person name="Mondo S."/>
            <person name="Pangilinan J."/>
            <person name="Riley R."/>
            <person name="Labutti K."/>
            <person name="Andreopoulos B."/>
            <person name="Lipzen A."/>
            <person name="Chen C."/>
            <person name="Yanf M."/>
            <person name="Daum C."/>
            <person name="Ng V."/>
            <person name="Clum A."/>
            <person name="Steindorff A."/>
            <person name="Ohm R."/>
            <person name="Martin F."/>
            <person name="Silar P."/>
            <person name="Natvig D."/>
            <person name="Lalanne C."/>
            <person name="Gautier V."/>
            <person name="Ament-Velasquez S.L."/>
            <person name="Kruys A."/>
            <person name="Hutchinson M.I."/>
            <person name="Powell A.J."/>
            <person name="Barry K."/>
            <person name="Miller A.N."/>
            <person name="Grigoriev I.V."/>
            <person name="Debuchy R."/>
            <person name="Gladieux P."/>
            <person name="Thoren M.H."/>
            <person name="Johannesson H."/>
        </authorList>
    </citation>
    <scope>NUCLEOTIDE SEQUENCE</scope>
    <source>
        <strain evidence="2">CBS 955.72</strain>
    </source>
</reference>